<dbReference type="EMBL" id="CP005286">
    <property type="protein sequence ID" value="AJE33909.1"/>
    <property type="molecule type" value="Genomic_DNA"/>
</dbReference>
<feature type="domain" description="FAD-dependent urate hydroxylase HpyO/Asp monooxygenase CreE-like FAD/NAD(P)-binding" evidence="1">
    <location>
        <begin position="8"/>
        <end position="196"/>
    </location>
</feature>
<dbReference type="InterPro" id="IPR038732">
    <property type="entry name" value="HpyO/CreE_NAD-binding"/>
</dbReference>
<organism evidence="2 3">
    <name type="scientific">Corynebacterium humireducens NBRC 106098 = DSM 45392</name>
    <dbReference type="NCBI Taxonomy" id="1223515"/>
    <lineage>
        <taxon>Bacteria</taxon>
        <taxon>Bacillati</taxon>
        <taxon>Actinomycetota</taxon>
        <taxon>Actinomycetes</taxon>
        <taxon>Mycobacteriales</taxon>
        <taxon>Corynebacteriaceae</taxon>
        <taxon>Corynebacterium</taxon>
    </lineage>
</organism>
<evidence type="ECO:0000313" key="3">
    <source>
        <dbReference type="Proteomes" id="UP000031524"/>
    </source>
</evidence>
<dbReference type="HOGENOM" id="CLU_016297_0_0_11"/>
<dbReference type="PANTHER" id="PTHR40254:SF1">
    <property type="entry name" value="BLR0577 PROTEIN"/>
    <property type="match status" value="1"/>
</dbReference>
<sequence length="641" mass="68625">MSPSPTIAVVGLGPRGISVIERLAAQLPAGTRLTLHLIDDAQHGAGRVWDTEQSRTMCMNTLSGAATLFTEPGSSVEAPVVEGPTLHEWIRHLRGEEIEGPRARLLAEHPPQAEVAAAFAAEAAVTRPDSHPTRALYGAYLRWVFDVALARLPESVTVVRHDARVTDLRDTGADSDELTLSDGSTVLADATVLALGWQTPGLTAAEQEIADSGHTWLRPGNPVDQGVHRVPESGTVLVRGLGMGFFDTMALLTLDRGGRFVEDPTTRSGLRYEPSGREPHLVATSFRGYPYLPKPVFGSLGPRTPRCHLKKAMAELRGAARICFDTQVWPAVVADTYEAYYRTLARVRPGSVHLDADDFAAALEELLLAGGITGDLGGVDTLMEQHTSEPFTLRTYTEPLAGFRGTRAELTAHLGERMAADIRDALDGADSPVKAALWSINASRKLVSVLGAEDRYTRESRDGLYATMVGLGQMVGSGPPLFRSRQLLALVDAGLVSFLGADPQIRVDAAGFTATSASVHEEVHSDVLIDAWMYNPDVRRPADPLLLSLLDAARARPYALTAADGTPAPGPSPEVHPASRLLIGADGEPDPRVMLLGIPTWGQMPDTFISPMPGTDPLLLQETDKASRTALRVALGARVPA</sequence>
<keyword evidence="3" id="KW-1185">Reference proteome</keyword>
<dbReference type="InterPro" id="IPR036188">
    <property type="entry name" value="FAD/NAD-bd_sf"/>
</dbReference>
<evidence type="ECO:0000313" key="2">
    <source>
        <dbReference type="EMBL" id="AJE33909.1"/>
    </source>
</evidence>
<dbReference type="SUPFAM" id="SSF51905">
    <property type="entry name" value="FAD/NAD(P)-binding domain"/>
    <property type="match status" value="1"/>
</dbReference>
<reference evidence="2 3" key="1">
    <citation type="submission" date="2013-04" db="EMBL/GenBank/DDBJ databases">
        <title>Complete genome sequence of Corynebacterium humireducens DSM 45392(T), isolated from a wastewater-fed microbial fuel cell.</title>
        <authorList>
            <person name="Ruckert C."/>
            <person name="Albersmeier A."/>
            <person name="Kalinowski J."/>
        </authorList>
    </citation>
    <scope>NUCLEOTIDE SEQUENCE [LARGE SCALE GENOMIC DNA]</scope>
    <source>
        <strain evidence="3">MFC-5</strain>
    </source>
</reference>
<protein>
    <recommendedName>
        <fullName evidence="1">FAD-dependent urate hydroxylase HpyO/Asp monooxygenase CreE-like FAD/NAD(P)-binding domain-containing protein</fullName>
    </recommendedName>
</protein>
<dbReference type="KEGG" id="chm:B842_10300"/>
<gene>
    <name evidence="2" type="ORF">B842_10300</name>
</gene>
<proteinExistence type="predicted"/>
<evidence type="ECO:0000259" key="1">
    <source>
        <dbReference type="Pfam" id="PF13454"/>
    </source>
</evidence>
<dbReference type="InterPro" id="IPR052189">
    <property type="entry name" value="L-asp_N-monooxygenase_NS-form"/>
</dbReference>
<dbReference type="AlphaFoldDB" id="A0A0B5DDW3"/>
<dbReference type="RefSeq" id="WP_040086569.1">
    <property type="nucleotide sequence ID" value="NZ_BCSU01000005.1"/>
</dbReference>
<dbReference type="Proteomes" id="UP000031524">
    <property type="component" value="Chromosome"/>
</dbReference>
<dbReference type="OrthoDB" id="3653265at2"/>
<dbReference type="PANTHER" id="PTHR40254">
    <property type="entry name" value="BLR0577 PROTEIN"/>
    <property type="match status" value="1"/>
</dbReference>
<dbReference type="STRING" id="1223515.B842_10300"/>
<accession>A0A0B5DDW3</accession>
<name>A0A0B5DDW3_9CORY</name>
<dbReference type="Pfam" id="PF13454">
    <property type="entry name" value="NAD_binding_9"/>
    <property type="match status" value="1"/>
</dbReference>